<keyword evidence="2" id="KW-1185">Reference proteome</keyword>
<reference evidence="1" key="1">
    <citation type="journal article" date="2024" name="Int. J. Syst. Evol. Microbiol.">
        <title>Polycladomyces zharkentensis sp. nov., a novel thermophilic cellulose- and starch-degrading member of the Bacillota from a geothermal aquifer in Kazakhstan.</title>
        <authorList>
            <person name="Mashzhan A."/>
            <person name="Kistaubayeva A."/>
            <person name="Javier-Lopez R."/>
            <person name="Bissenova U."/>
            <person name="Bissenbay A."/>
            <person name="Birkeland N.K."/>
        </authorList>
    </citation>
    <scope>NUCLEOTIDE SEQUENCE</scope>
    <source>
        <strain evidence="1">ZKZ2T</strain>
    </source>
</reference>
<dbReference type="Proteomes" id="UP001177120">
    <property type="component" value="Unassembled WGS sequence"/>
</dbReference>
<sequence length="140" mass="17237">MHIQFDTPHQYVFIHEHVRHLLLLWPKEEKAQLFVAEWKDGTLWLRYPGETYTETVWDQVEPFFFQRLKTEDREVHAVLGATFRHDNRVYALYYNRDHPEDDLYFFEVRSQRLHEIPDEEYANVVQAFLLEYPEYMEKEA</sequence>
<protein>
    <submittedName>
        <fullName evidence="1">Uncharacterized protein</fullName>
    </submittedName>
</protein>
<comment type="caution">
    <text evidence="1">The sequence shown here is derived from an EMBL/GenBank/DDBJ whole genome shotgun (WGS) entry which is preliminary data.</text>
</comment>
<evidence type="ECO:0000313" key="1">
    <source>
        <dbReference type="EMBL" id="MBN2909339.1"/>
    </source>
</evidence>
<gene>
    <name evidence="1" type="ORF">JQC72_07355</name>
</gene>
<dbReference type="RefSeq" id="WP_205494325.1">
    <property type="nucleotide sequence ID" value="NZ_JAFHAP010000008.1"/>
</dbReference>
<accession>A0ABS2WII5</accession>
<dbReference type="EMBL" id="JAFHAP010000008">
    <property type="protein sequence ID" value="MBN2909339.1"/>
    <property type="molecule type" value="Genomic_DNA"/>
</dbReference>
<evidence type="ECO:0000313" key="2">
    <source>
        <dbReference type="Proteomes" id="UP001177120"/>
    </source>
</evidence>
<proteinExistence type="predicted"/>
<organism evidence="1 2">
    <name type="scientific">Polycladomyces zharkentensis</name>
    <dbReference type="NCBI Taxonomy" id="2807616"/>
    <lineage>
        <taxon>Bacteria</taxon>
        <taxon>Bacillati</taxon>
        <taxon>Bacillota</taxon>
        <taxon>Bacilli</taxon>
        <taxon>Bacillales</taxon>
        <taxon>Thermoactinomycetaceae</taxon>
        <taxon>Polycladomyces</taxon>
    </lineage>
</organism>
<name>A0ABS2WII5_9BACL</name>